<dbReference type="EMBL" id="JABFAD010000005">
    <property type="protein sequence ID" value="MBA0797746.1"/>
    <property type="molecule type" value="Genomic_DNA"/>
</dbReference>
<protein>
    <submittedName>
        <fullName evidence="1">Uncharacterized protein</fullName>
    </submittedName>
</protein>
<accession>A0A7J9GJK7</accession>
<feature type="non-terminal residue" evidence="1">
    <location>
        <position position="1"/>
    </location>
</feature>
<keyword evidence="2" id="KW-1185">Reference proteome</keyword>
<evidence type="ECO:0000313" key="2">
    <source>
        <dbReference type="Proteomes" id="UP000593560"/>
    </source>
</evidence>
<gene>
    <name evidence="1" type="ORF">Gohar_008411</name>
</gene>
<sequence length="33" mass="3535">GESITVACYWGSRASSRFCTTAWPGAPHLIPVL</sequence>
<dbReference type="Proteomes" id="UP000593560">
    <property type="component" value="Unassembled WGS sequence"/>
</dbReference>
<name>A0A7J9GJK7_9ROSI</name>
<organism evidence="1 2">
    <name type="scientific">Gossypium harknessii</name>
    <dbReference type="NCBI Taxonomy" id="34285"/>
    <lineage>
        <taxon>Eukaryota</taxon>
        <taxon>Viridiplantae</taxon>
        <taxon>Streptophyta</taxon>
        <taxon>Embryophyta</taxon>
        <taxon>Tracheophyta</taxon>
        <taxon>Spermatophyta</taxon>
        <taxon>Magnoliopsida</taxon>
        <taxon>eudicotyledons</taxon>
        <taxon>Gunneridae</taxon>
        <taxon>Pentapetalae</taxon>
        <taxon>rosids</taxon>
        <taxon>malvids</taxon>
        <taxon>Malvales</taxon>
        <taxon>Malvaceae</taxon>
        <taxon>Malvoideae</taxon>
        <taxon>Gossypium</taxon>
    </lineage>
</organism>
<evidence type="ECO:0000313" key="1">
    <source>
        <dbReference type="EMBL" id="MBA0797746.1"/>
    </source>
</evidence>
<reference evidence="1 2" key="1">
    <citation type="journal article" date="2019" name="Genome Biol. Evol.">
        <title>Insights into the evolution of the New World diploid cottons (Gossypium, subgenus Houzingenia) based on genome sequencing.</title>
        <authorList>
            <person name="Grover C.E."/>
            <person name="Arick M.A. 2nd"/>
            <person name="Thrash A."/>
            <person name="Conover J.L."/>
            <person name="Sanders W.S."/>
            <person name="Peterson D.G."/>
            <person name="Frelichowski J.E."/>
            <person name="Scheffler J.A."/>
            <person name="Scheffler B.E."/>
            <person name="Wendel J.F."/>
        </authorList>
    </citation>
    <scope>NUCLEOTIDE SEQUENCE [LARGE SCALE GENOMIC DNA]</scope>
    <source>
        <strain evidence="1">0</strain>
        <tissue evidence="1">Leaf</tissue>
    </source>
</reference>
<dbReference type="AlphaFoldDB" id="A0A7J9GJK7"/>
<proteinExistence type="predicted"/>
<feature type="non-terminal residue" evidence="1">
    <location>
        <position position="33"/>
    </location>
</feature>
<comment type="caution">
    <text evidence="1">The sequence shown here is derived from an EMBL/GenBank/DDBJ whole genome shotgun (WGS) entry which is preliminary data.</text>
</comment>